<comment type="caution">
    <text evidence="3">The sequence shown here is derived from an EMBL/GenBank/DDBJ whole genome shotgun (WGS) entry which is preliminary data.</text>
</comment>
<dbReference type="InterPro" id="IPR002912">
    <property type="entry name" value="ACT_dom"/>
</dbReference>
<gene>
    <name evidence="3" type="ORF">EDD78_101301</name>
</gene>
<dbReference type="AlphaFoldDB" id="A0A9X8UM37"/>
<sequence>MRAVITVTGKDTVGILAKVSNECAKYNANIAEVSQTVLQDMFAMIMLVDIDHLTCGLSELADIMRRMGEGQGLMIHVMHEDIFNSMHRI</sequence>
<name>A0A9X8UM37_9FIRM</name>
<dbReference type="InterPro" id="IPR022986">
    <property type="entry name" value="UPF0237_ACT"/>
</dbReference>
<dbReference type="HAMAP" id="MF_01054">
    <property type="entry name" value="UPF0237"/>
    <property type="match status" value="1"/>
</dbReference>
<dbReference type="InterPro" id="IPR050990">
    <property type="entry name" value="UPF0237/GcvR_regulator"/>
</dbReference>
<feature type="domain" description="ACT" evidence="2">
    <location>
        <begin position="4"/>
        <end position="84"/>
    </location>
</feature>
<dbReference type="InterPro" id="IPR045865">
    <property type="entry name" value="ACT-like_dom_sf"/>
</dbReference>
<dbReference type="EMBL" id="SLUK01000001">
    <property type="protein sequence ID" value="TCL45318.1"/>
    <property type="molecule type" value="Genomic_DNA"/>
</dbReference>
<organism evidence="3 4">
    <name type="scientific">Harryflintia acetispora</name>
    <dbReference type="NCBI Taxonomy" id="1849041"/>
    <lineage>
        <taxon>Bacteria</taxon>
        <taxon>Bacillati</taxon>
        <taxon>Bacillota</taxon>
        <taxon>Clostridia</taxon>
        <taxon>Eubacteriales</taxon>
        <taxon>Oscillospiraceae</taxon>
        <taxon>Harryflintia</taxon>
    </lineage>
</organism>
<dbReference type="Pfam" id="PF13740">
    <property type="entry name" value="ACT_6"/>
    <property type="match status" value="1"/>
</dbReference>
<comment type="similarity">
    <text evidence="1">Belongs to the UPF0237 family.</text>
</comment>
<protein>
    <recommendedName>
        <fullName evidence="1">UPF0237 protein EDD78_101301</fullName>
    </recommendedName>
</protein>
<dbReference type="NCBIfam" id="NF001220">
    <property type="entry name" value="PRK00194.1"/>
    <property type="match status" value="1"/>
</dbReference>
<evidence type="ECO:0000313" key="3">
    <source>
        <dbReference type="EMBL" id="TCL45318.1"/>
    </source>
</evidence>
<dbReference type="OrthoDB" id="9803078at2"/>
<dbReference type="PANTHER" id="PTHR34875:SF6">
    <property type="entry name" value="UPF0237 PROTEIN MJ1558"/>
    <property type="match status" value="1"/>
</dbReference>
<keyword evidence="4" id="KW-1185">Reference proteome</keyword>
<accession>A0A9X8UM37</accession>
<dbReference type="RefSeq" id="WP_079698237.1">
    <property type="nucleotide sequence ID" value="NZ_JADNAH010000004.1"/>
</dbReference>
<reference evidence="3 4" key="1">
    <citation type="submission" date="2019-03" db="EMBL/GenBank/DDBJ databases">
        <title>Genomic Encyclopedia of Type Strains, Phase IV (KMG-IV): sequencing the most valuable type-strain genomes for metagenomic binning, comparative biology and taxonomic classification.</title>
        <authorList>
            <person name="Goeker M."/>
        </authorList>
    </citation>
    <scope>NUCLEOTIDE SEQUENCE [LARGE SCALE GENOMIC DNA]</scope>
    <source>
        <strain evidence="3 4">DSM 100433</strain>
    </source>
</reference>
<dbReference type="CDD" id="cd04872">
    <property type="entry name" value="ACT_1ZPV"/>
    <property type="match status" value="1"/>
</dbReference>
<evidence type="ECO:0000259" key="2">
    <source>
        <dbReference type="PROSITE" id="PS51671"/>
    </source>
</evidence>
<proteinExistence type="inferred from homology"/>
<dbReference type="Proteomes" id="UP000294682">
    <property type="component" value="Unassembled WGS sequence"/>
</dbReference>
<dbReference type="PANTHER" id="PTHR34875">
    <property type="entry name" value="UPF0237 PROTEIN MJ1558"/>
    <property type="match status" value="1"/>
</dbReference>
<evidence type="ECO:0000256" key="1">
    <source>
        <dbReference type="HAMAP-Rule" id="MF_01054"/>
    </source>
</evidence>
<evidence type="ECO:0000313" key="4">
    <source>
        <dbReference type="Proteomes" id="UP000294682"/>
    </source>
</evidence>
<dbReference type="Gene3D" id="3.30.70.260">
    <property type="match status" value="1"/>
</dbReference>
<dbReference type="PROSITE" id="PS51671">
    <property type="entry name" value="ACT"/>
    <property type="match status" value="1"/>
</dbReference>
<dbReference type="SUPFAM" id="SSF55021">
    <property type="entry name" value="ACT-like"/>
    <property type="match status" value="1"/>
</dbReference>